<evidence type="ECO:0000256" key="5">
    <source>
        <dbReference type="ARBA" id="ARBA00023163"/>
    </source>
</evidence>
<dbReference type="InterPro" id="IPR036388">
    <property type="entry name" value="WH-like_DNA-bd_sf"/>
</dbReference>
<feature type="domain" description="HTH marR-type" evidence="7">
    <location>
        <begin position="12"/>
        <end position="156"/>
    </location>
</feature>
<keyword evidence="9" id="KW-1185">Reference proteome</keyword>
<organism evidence="8 9">
    <name type="scientific">Salipaludibacillus agaradhaerens</name>
    <name type="common">Bacillus agaradhaerens</name>
    <dbReference type="NCBI Taxonomy" id="76935"/>
    <lineage>
        <taxon>Bacteria</taxon>
        <taxon>Bacillati</taxon>
        <taxon>Bacillota</taxon>
        <taxon>Bacilli</taxon>
        <taxon>Bacillales</taxon>
        <taxon>Bacillaceae</taxon>
    </lineage>
</organism>
<dbReference type="RefSeq" id="WP_078577257.1">
    <property type="nucleotide sequence ID" value="NZ_JABXYM010000001.1"/>
</dbReference>
<dbReference type="InterPro" id="IPR039422">
    <property type="entry name" value="MarR/SlyA-like"/>
</dbReference>
<proteinExistence type="inferred from homology"/>
<keyword evidence="1 6" id="KW-0678">Repressor</keyword>
<dbReference type="GO" id="GO:0006950">
    <property type="term" value="P:response to stress"/>
    <property type="evidence" value="ECO:0007669"/>
    <property type="project" value="TreeGrafter"/>
</dbReference>
<dbReference type="Gene3D" id="1.10.10.10">
    <property type="entry name" value="Winged helix-like DNA-binding domain superfamily/Winged helix DNA-binding domain"/>
    <property type="match status" value="1"/>
</dbReference>
<dbReference type="GO" id="GO:0003700">
    <property type="term" value="F:DNA-binding transcription factor activity"/>
    <property type="evidence" value="ECO:0007669"/>
    <property type="project" value="UniProtKB-UniRule"/>
</dbReference>
<comment type="function">
    <text evidence="6">Negative regulator of protease production and sporulation.</text>
</comment>
<dbReference type="SMART" id="SM00347">
    <property type="entry name" value="HTH_MARR"/>
    <property type="match status" value="1"/>
</dbReference>
<dbReference type="PROSITE" id="PS01117">
    <property type="entry name" value="HTH_MARR_1"/>
    <property type="match status" value="1"/>
</dbReference>
<dbReference type="PANTHER" id="PTHR33164:SF58">
    <property type="entry name" value="DNA-BINDING TRANSCRIPTIONAL REPRESSOR SCOC"/>
    <property type="match status" value="1"/>
</dbReference>
<dbReference type="InterPro" id="IPR023187">
    <property type="entry name" value="Tscrpt_reg_MarR-type_CS"/>
</dbReference>
<dbReference type="Proteomes" id="UP001057753">
    <property type="component" value="Unassembled WGS sequence"/>
</dbReference>
<dbReference type="AlphaFoldDB" id="A0A9Q4B2A8"/>
<keyword evidence="2 6" id="KW-0749">Sporulation</keyword>
<dbReference type="PANTHER" id="PTHR33164">
    <property type="entry name" value="TRANSCRIPTIONAL REGULATOR, MARR FAMILY"/>
    <property type="match status" value="1"/>
</dbReference>
<dbReference type="NCBIfam" id="NF010349">
    <property type="entry name" value="PRK13777.1"/>
    <property type="match status" value="1"/>
</dbReference>
<dbReference type="SUPFAM" id="SSF46785">
    <property type="entry name" value="Winged helix' DNA-binding domain"/>
    <property type="match status" value="1"/>
</dbReference>
<evidence type="ECO:0000313" key="8">
    <source>
        <dbReference type="EMBL" id="MCR6097014.1"/>
    </source>
</evidence>
<dbReference type="Pfam" id="PF01047">
    <property type="entry name" value="MarR"/>
    <property type="match status" value="1"/>
</dbReference>
<keyword evidence="4 6" id="KW-0238">DNA-binding</keyword>
<evidence type="ECO:0000256" key="1">
    <source>
        <dbReference type="ARBA" id="ARBA00022491"/>
    </source>
</evidence>
<sequence length="192" mass="22199">MEQHPVQSMKQSIMFSHKVAQLSKALWKSIEKDWQTWIKPYNLNINEHHILWIAYQLEGASISDIAKFGVMHVSTAFNFSKKLEERGLLTFSKRQTDKRNTYIYLTAEGESLLIETFETYNPNTHGVYSGSLPIKDLYGKFPEFSELISIVKHIYGPDFISTFEKSLSKIDDDFIEEEGKLIPLQKNKEASS</sequence>
<dbReference type="GO" id="GO:0045892">
    <property type="term" value="P:negative regulation of DNA-templated transcription"/>
    <property type="evidence" value="ECO:0007669"/>
    <property type="project" value="UniProtKB-UniRule"/>
</dbReference>
<keyword evidence="3 6" id="KW-0805">Transcription regulation</keyword>
<dbReference type="HAMAP" id="MF_01911">
    <property type="entry name" value="HTH_type_Hpr"/>
    <property type="match status" value="1"/>
</dbReference>
<evidence type="ECO:0000256" key="4">
    <source>
        <dbReference type="ARBA" id="ARBA00023125"/>
    </source>
</evidence>
<dbReference type="InterPro" id="IPR000835">
    <property type="entry name" value="HTH_MarR-typ"/>
</dbReference>
<evidence type="ECO:0000313" key="9">
    <source>
        <dbReference type="Proteomes" id="UP001057753"/>
    </source>
</evidence>
<dbReference type="EMBL" id="JABXYM010000001">
    <property type="protein sequence ID" value="MCR6097014.1"/>
    <property type="molecule type" value="Genomic_DNA"/>
</dbReference>
<dbReference type="GO" id="GO:0003677">
    <property type="term" value="F:DNA binding"/>
    <property type="evidence" value="ECO:0007669"/>
    <property type="project" value="UniProtKB-UniRule"/>
</dbReference>
<evidence type="ECO:0000256" key="3">
    <source>
        <dbReference type="ARBA" id="ARBA00023015"/>
    </source>
</evidence>
<dbReference type="PROSITE" id="PS50995">
    <property type="entry name" value="HTH_MARR_2"/>
    <property type="match status" value="1"/>
</dbReference>
<dbReference type="InterPro" id="IPR036390">
    <property type="entry name" value="WH_DNA-bd_sf"/>
</dbReference>
<dbReference type="InterPro" id="IPR023488">
    <property type="entry name" value="HTH_tscrpt_reg_Hpr"/>
</dbReference>
<dbReference type="GO" id="GO:0030435">
    <property type="term" value="P:sporulation resulting in formation of a cellular spore"/>
    <property type="evidence" value="ECO:0007669"/>
    <property type="project" value="UniProtKB-UniRule"/>
</dbReference>
<evidence type="ECO:0000256" key="2">
    <source>
        <dbReference type="ARBA" id="ARBA00022969"/>
    </source>
</evidence>
<evidence type="ECO:0000259" key="7">
    <source>
        <dbReference type="PROSITE" id="PS50995"/>
    </source>
</evidence>
<evidence type="ECO:0000256" key="6">
    <source>
        <dbReference type="HAMAP-Rule" id="MF_01911"/>
    </source>
</evidence>
<protein>
    <recommendedName>
        <fullName evidence="6">HTH-type transcriptional regulator Hpr</fullName>
    </recommendedName>
    <alternativeName>
        <fullName evidence="6">Protease production regulatory protein Hpr</fullName>
    </alternativeName>
</protein>
<dbReference type="OrthoDB" id="2393954at2"/>
<accession>A0A9Q4B2A8</accession>
<name>A0A9Q4B2A8_SALAG</name>
<reference evidence="8" key="1">
    <citation type="submission" date="2020-06" db="EMBL/GenBank/DDBJ databases">
        <title>Insight into the genomes of haloalkaliphilic bacilli from Kenyan soda lakes.</title>
        <authorList>
            <person name="Mwirichia R."/>
            <person name="Villamizar G.C."/>
            <person name="Poehlein A."/>
            <person name="Mugweru J."/>
            <person name="Kipnyargis A."/>
            <person name="Kiplimo D."/>
            <person name="Orwa P."/>
            <person name="Daniel R."/>
        </authorList>
    </citation>
    <scope>NUCLEOTIDE SEQUENCE</scope>
    <source>
        <strain evidence="8">B1096_S55</strain>
    </source>
</reference>
<comment type="caution">
    <text evidence="8">The sequence shown here is derived from an EMBL/GenBank/DDBJ whole genome shotgun (WGS) entry which is preliminary data.</text>
</comment>
<keyword evidence="5 6" id="KW-0804">Transcription</keyword>
<comment type="subunit">
    <text evidence="6">Homodimer.</text>
</comment>
<gene>
    <name evidence="6" type="primary">hpr</name>
    <name evidence="8" type="ORF">HXA33_10635</name>
</gene>